<protein>
    <recommendedName>
        <fullName evidence="1">Amidase domain-containing protein</fullName>
    </recommendedName>
</protein>
<reference evidence="2 3" key="2">
    <citation type="submission" date="2020-03" db="EMBL/GenBank/DDBJ databases">
        <authorList>
            <person name="Ichikawa N."/>
            <person name="Kimura A."/>
            <person name="Kitahashi Y."/>
            <person name="Uohara A."/>
        </authorList>
    </citation>
    <scope>NUCLEOTIDE SEQUENCE [LARGE SCALE GENOMIC DNA]</scope>
    <source>
        <strain evidence="2 3">NBRC 107702</strain>
    </source>
</reference>
<organism evidence="2 3">
    <name type="scientific">Phytohabitans flavus</name>
    <dbReference type="NCBI Taxonomy" id="1076124"/>
    <lineage>
        <taxon>Bacteria</taxon>
        <taxon>Bacillati</taxon>
        <taxon>Actinomycetota</taxon>
        <taxon>Actinomycetes</taxon>
        <taxon>Micromonosporales</taxon>
        <taxon>Micromonosporaceae</taxon>
    </lineage>
</organism>
<dbReference type="InterPro" id="IPR023631">
    <property type="entry name" value="Amidase_dom"/>
</dbReference>
<dbReference type="InterPro" id="IPR036928">
    <property type="entry name" value="AS_sf"/>
</dbReference>
<dbReference type="AlphaFoldDB" id="A0A6F8XW88"/>
<accession>A0A6F8XW88</accession>
<dbReference type="KEGG" id="pfla:Pflav_045050"/>
<feature type="domain" description="Amidase" evidence="1">
    <location>
        <begin position="54"/>
        <end position="317"/>
    </location>
</feature>
<evidence type="ECO:0000259" key="1">
    <source>
        <dbReference type="Pfam" id="PF01425"/>
    </source>
</evidence>
<dbReference type="PANTHER" id="PTHR42678">
    <property type="entry name" value="AMIDASE"/>
    <property type="match status" value="1"/>
</dbReference>
<dbReference type="Gene3D" id="3.90.1300.10">
    <property type="entry name" value="Amidase signature (AS) domain"/>
    <property type="match status" value="1"/>
</dbReference>
<dbReference type="Pfam" id="PF01425">
    <property type="entry name" value="Amidase"/>
    <property type="match status" value="1"/>
</dbReference>
<name>A0A6F8XW88_9ACTN</name>
<gene>
    <name evidence="2" type="ORF">Pflav_045050</name>
</gene>
<evidence type="ECO:0000313" key="3">
    <source>
        <dbReference type="Proteomes" id="UP000502508"/>
    </source>
</evidence>
<keyword evidence="3" id="KW-1185">Reference proteome</keyword>
<dbReference type="PANTHER" id="PTHR42678:SF34">
    <property type="entry name" value="OS04G0183300 PROTEIN"/>
    <property type="match status" value="1"/>
</dbReference>
<evidence type="ECO:0000313" key="2">
    <source>
        <dbReference type="EMBL" id="BCB78095.1"/>
    </source>
</evidence>
<dbReference type="SUPFAM" id="SSF75304">
    <property type="entry name" value="Amidase signature (AS) enzymes"/>
    <property type="match status" value="1"/>
</dbReference>
<proteinExistence type="predicted"/>
<sequence length="334" mass="34689">MAVPATASAHGSGSARGFVLEEATVASIHQAFKSGKLTCSQLIDGYLTRILAYENQGPAINSLISVAVDAKAQAKALDAKYKRQHGRVGPLHCIPVILKDNIDTKDMPTTGGSKTLITPLPAKDSYIAKAFRDDGAIILGKGNMDEWAHGGRAGYSSAGGQTLNPYDLSRSPAGSSGGPAAAIAANFAVLSIGSDTGGSIRGPVNAESLAGMRPTLGLVSRAGIIPFSSTFDSAGPMTRTVTDSALVLNTIAGYDPADPATKQSQGKIPSDYTKYLKKDSLKGARIGVLRNYVNAANAPMMDAAIQQMRQLGATVVDNLVLPRRRSTCVGSTTR</sequence>
<dbReference type="Proteomes" id="UP000502508">
    <property type="component" value="Chromosome"/>
</dbReference>
<reference evidence="2 3" key="1">
    <citation type="submission" date="2020-03" db="EMBL/GenBank/DDBJ databases">
        <title>Whole genome shotgun sequence of Phytohabitans flavus NBRC 107702.</title>
        <authorList>
            <person name="Komaki H."/>
            <person name="Tamura T."/>
        </authorList>
    </citation>
    <scope>NUCLEOTIDE SEQUENCE [LARGE SCALE GENOMIC DNA]</scope>
    <source>
        <strain evidence="2 3">NBRC 107702</strain>
    </source>
</reference>
<dbReference type="EMBL" id="AP022870">
    <property type="protein sequence ID" value="BCB78095.1"/>
    <property type="molecule type" value="Genomic_DNA"/>
</dbReference>